<dbReference type="RefSeq" id="WP_139286165.1">
    <property type="nucleotide sequence ID" value="NZ_FNSA01000003.1"/>
</dbReference>
<feature type="transmembrane region" description="Helical" evidence="2">
    <location>
        <begin position="80"/>
        <end position="104"/>
    </location>
</feature>
<dbReference type="Proteomes" id="UP000182241">
    <property type="component" value="Unassembled WGS sequence"/>
</dbReference>
<gene>
    <name evidence="3" type="ORF">SAMN04489793_2871</name>
</gene>
<dbReference type="AlphaFoldDB" id="A0A1H4UF48"/>
<keyword evidence="2" id="KW-1133">Transmembrane helix</keyword>
<keyword evidence="2" id="KW-0472">Membrane</keyword>
<feature type="compositionally biased region" description="Low complexity" evidence="1">
    <location>
        <begin position="53"/>
        <end position="68"/>
    </location>
</feature>
<evidence type="ECO:0000313" key="3">
    <source>
        <dbReference type="EMBL" id="SEC67018.1"/>
    </source>
</evidence>
<evidence type="ECO:0000256" key="2">
    <source>
        <dbReference type="SAM" id="Phobius"/>
    </source>
</evidence>
<protein>
    <submittedName>
        <fullName evidence="3">Uncharacterized protein</fullName>
    </submittedName>
</protein>
<name>A0A1H4UF48_TSUTY</name>
<feature type="region of interest" description="Disordered" evidence="1">
    <location>
        <begin position="35"/>
        <end position="68"/>
    </location>
</feature>
<sequence>MNRDYRVVGTAMVGLVLIATLTFLTSMMSSITKSMGIGGDEPSTAPSPPPASTTPTVPATLAALPPSASGSTDTSAPLPWWALGVGVVAAIVLALAVWVAVVVVRRIRRARAERAAVEELYGQARTIRQVLLDEYGAFELSLVQTVLYRPLLADTSAPLTAKFHRARIAMDDAFVLARGRELQRVRDALTASRDARAAWDTASAAAVKAGAQSYGTFDQRRVERARDLLTRAASPSVGAYERDTSIQRAADILAKLNHTSADHERARIAEQFEAVEKRRLAIESPTRKALPSGAST</sequence>
<accession>A0A1H4UF48</accession>
<proteinExistence type="predicted"/>
<reference evidence="4" key="1">
    <citation type="submission" date="2016-10" db="EMBL/GenBank/DDBJ databases">
        <authorList>
            <person name="Varghese N."/>
            <person name="Submissions S."/>
        </authorList>
    </citation>
    <scope>NUCLEOTIDE SEQUENCE [LARGE SCALE GENOMIC DNA]</scope>
    <source>
        <strain evidence="4">DSM 44234</strain>
    </source>
</reference>
<keyword evidence="2" id="KW-0812">Transmembrane</keyword>
<dbReference type="STRING" id="57704.SAMN04489793_2871"/>
<evidence type="ECO:0000256" key="1">
    <source>
        <dbReference type="SAM" id="MobiDB-lite"/>
    </source>
</evidence>
<dbReference type="EMBL" id="FNSA01000003">
    <property type="protein sequence ID" value="SEC67018.1"/>
    <property type="molecule type" value="Genomic_DNA"/>
</dbReference>
<keyword evidence="4" id="KW-1185">Reference proteome</keyword>
<evidence type="ECO:0000313" key="4">
    <source>
        <dbReference type="Proteomes" id="UP000182241"/>
    </source>
</evidence>
<organism evidence="3 4">
    <name type="scientific">Tsukamurella tyrosinosolvens</name>
    <dbReference type="NCBI Taxonomy" id="57704"/>
    <lineage>
        <taxon>Bacteria</taxon>
        <taxon>Bacillati</taxon>
        <taxon>Actinomycetota</taxon>
        <taxon>Actinomycetes</taxon>
        <taxon>Mycobacteriales</taxon>
        <taxon>Tsukamurellaceae</taxon>
        <taxon>Tsukamurella</taxon>
    </lineage>
</organism>